<evidence type="ECO:0000256" key="16">
    <source>
        <dbReference type="PROSITE-ProRule" id="PRU00124"/>
    </source>
</evidence>
<evidence type="ECO:0000256" key="14">
    <source>
        <dbReference type="ARBA" id="ARBA00023170"/>
    </source>
</evidence>
<dbReference type="InterPro" id="IPR051221">
    <property type="entry name" value="LDLR-related"/>
</dbReference>
<evidence type="ECO:0000256" key="2">
    <source>
        <dbReference type="ARBA" id="ARBA00005858"/>
    </source>
</evidence>
<keyword evidence="3" id="KW-0245">EGF-like domain</keyword>
<evidence type="ECO:0000256" key="3">
    <source>
        <dbReference type="ARBA" id="ARBA00022536"/>
    </source>
</evidence>
<dbReference type="PRINTS" id="PR00261">
    <property type="entry name" value="LDLRECEPTOR"/>
</dbReference>
<keyword evidence="14" id="KW-0675">Receptor</keyword>
<dbReference type="PANTHER" id="PTHR22722:SF14">
    <property type="entry name" value="MEGALIN, ISOFORM A"/>
    <property type="match status" value="1"/>
</dbReference>
<evidence type="ECO:0000256" key="10">
    <source>
        <dbReference type="ARBA" id="ARBA00022801"/>
    </source>
</evidence>
<feature type="repeat" description="LDL-receptor class B" evidence="17">
    <location>
        <begin position="1432"/>
        <end position="1474"/>
    </location>
</feature>
<dbReference type="InterPro" id="IPR033411">
    <property type="entry name" value="Ribonuclease_PIN"/>
</dbReference>
<keyword evidence="11 19" id="KW-1133">Transmembrane helix</keyword>
<keyword evidence="7" id="KW-0479">Metal-binding</keyword>
<feature type="disulfide bond" evidence="16">
    <location>
        <begin position="985"/>
        <end position="997"/>
    </location>
</feature>
<reference evidence="22 23" key="1">
    <citation type="submission" date="2020-02" db="EMBL/GenBank/DDBJ databases">
        <authorList>
            <person name="Ferguson B K."/>
        </authorList>
    </citation>
    <scope>NUCLEOTIDE SEQUENCE [LARGE SCALE GENOMIC DNA]</scope>
</reference>
<feature type="repeat" description="LDL-receptor class B" evidence="17">
    <location>
        <begin position="682"/>
        <end position="723"/>
    </location>
</feature>
<keyword evidence="13 16" id="KW-1015">Disulfide bond</keyword>
<dbReference type="OrthoDB" id="8831087at2759"/>
<keyword evidence="4" id="KW-0254">Endocytosis</keyword>
<feature type="repeat" description="LDL-receptor class B" evidence="17">
    <location>
        <begin position="331"/>
        <end position="374"/>
    </location>
</feature>
<feature type="disulfide bond" evidence="16">
    <location>
        <begin position="1076"/>
        <end position="1094"/>
    </location>
</feature>
<keyword evidence="8 20" id="KW-0732">Signal</keyword>
<dbReference type="Pfam" id="PF00057">
    <property type="entry name" value="Ldl_recept_a"/>
    <property type="match status" value="10"/>
</dbReference>
<evidence type="ECO:0000259" key="21">
    <source>
        <dbReference type="PROSITE" id="PS01186"/>
    </source>
</evidence>
<dbReference type="GO" id="GO:0043235">
    <property type="term" value="C:receptor complex"/>
    <property type="evidence" value="ECO:0007669"/>
    <property type="project" value="TreeGrafter"/>
</dbReference>
<dbReference type="Pfam" id="PF07645">
    <property type="entry name" value="EGF_CA"/>
    <property type="match status" value="1"/>
</dbReference>
<dbReference type="InterPro" id="IPR026823">
    <property type="entry name" value="cEGF"/>
</dbReference>
<dbReference type="GO" id="GO:0006898">
    <property type="term" value="P:receptor-mediated endocytosis"/>
    <property type="evidence" value="ECO:0007669"/>
    <property type="project" value="TreeGrafter"/>
</dbReference>
<feature type="region of interest" description="Disordered" evidence="18">
    <location>
        <begin position="1562"/>
        <end position="1611"/>
    </location>
</feature>
<dbReference type="GO" id="GO:0016787">
    <property type="term" value="F:hydrolase activity"/>
    <property type="evidence" value="ECO:0007669"/>
    <property type="project" value="UniProtKB-KW"/>
</dbReference>
<dbReference type="FunFam" id="3.40.50.1010:FF:000020">
    <property type="entry name" value="20S-pre-rRNA D-site endonuclease NOB1"/>
    <property type="match status" value="1"/>
</dbReference>
<dbReference type="Gene3D" id="6.20.210.10">
    <property type="entry name" value="Nin one binding (NOB1), Zn-ribbon-like"/>
    <property type="match status" value="1"/>
</dbReference>
<feature type="compositionally biased region" description="Polar residues" evidence="18">
    <location>
        <begin position="1778"/>
        <end position="1789"/>
    </location>
</feature>
<dbReference type="InterPro" id="IPR000152">
    <property type="entry name" value="EGF-type_Asp/Asn_hydroxyl_site"/>
</dbReference>
<feature type="disulfide bond" evidence="16">
    <location>
        <begin position="884"/>
        <end position="899"/>
    </location>
</feature>
<dbReference type="Gene3D" id="3.40.50.1010">
    <property type="entry name" value="5'-nuclease"/>
    <property type="match status" value="1"/>
</dbReference>
<evidence type="ECO:0000256" key="1">
    <source>
        <dbReference type="ARBA" id="ARBA00004167"/>
    </source>
</evidence>
<feature type="disulfide bond" evidence="16">
    <location>
        <begin position="54"/>
        <end position="69"/>
    </location>
</feature>
<evidence type="ECO:0000256" key="20">
    <source>
        <dbReference type="SAM" id="SignalP"/>
    </source>
</evidence>
<feature type="compositionally biased region" description="Polar residues" evidence="18">
    <location>
        <begin position="1806"/>
        <end position="1818"/>
    </location>
</feature>
<dbReference type="InterPro" id="IPR014881">
    <property type="entry name" value="NOB1_Zn-bd"/>
</dbReference>
<feature type="disulfide bond" evidence="16">
    <location>
        <begin position="837"/>
        <end position="852"/>
    </location>
</feature>
<dbReference type="GO" id="GO:0005737">
    <property type="term" value="C:cytoplasm"/>
    <property type="evidence" value="ECO:0007669"/>
    <property type="project" value="UniProtKB-ARBA"/>
</dbReference>
<comment type="similarity">
    <text evidence="2">Belongs to the NOB1 family.</text>
</comment>
<feature type="compositionally biased region" description="Acidic residues" evidence="18">
    <location>
        <begin position="1859"/>
        <end position="1877"/>
    </location>
</feature>
<evidence type="ECO:0000256" key="12">
    <source>
        <dbReference type="ARBA" id="ARBA00023136"/>
    </source>
</evidence>
<dbReference type="SMART" id="SM00135">
    <property type="entry name" value="LY"/>
    <property type="match status" value="10"/>
</dbReference>
<feature type="compositionally biased region" description="Basic and acidic residues" evidence="18">
    <location>
        <begin position="1766"/>
        <end position="1777"/>
    </location>
</feature>
<dbReference type="GO" id="GO:0005509">
    <property type="term" value="F:calcium ion binding"/>
    <property type="evidence" value="ECO:0007669"/>
    <property type="project" value="InterPro"/>
</dbReference>
<sequence length="2081" mass="230390">MERLHGCSFFSLLVLVVGLVVVSCDATAAAAAEAPYEHECKDVAGHCIMKEWLCDGLNDCADASDEESCDGYGAPIVSAASCTSSIQRHLCSNGRCIGLELVCNGQDDCGDGSDEHRDNCAKARLDCANMQPACQFNCTATPQGVARCVCPRGYKPLPADINECETYGVCEQICRNGNGTYRCDCEYGYVLQDDRRSCKAESGEALMIFASKTSIRGYYLESKVYFQIANNLQHVVGVSLDSNYVYWSDIQLGDEAIFRSLEDGTKREVIVTAGLGCPEDIAVDWVTGNIYFTDSMYKHIGVCSKGGAFCTVIVKENTEKPRGIALLPSEGKVFWSDWGEKPHISLAYMDGSNRTAFISDKIGWPNGLTIDYPNKRLYWVDAKLKVIESIQLDGKDRRTVLHDVAKHPYSIAIFENRLYWSDWNTNSIHSCDKFSGKDYKTLFQKNETVYGIHIYHSTLKVKYANPCVTKPCAQLCLLSANKTFSCACTLDKELNEDRRTCRDSVKRKHIAIAAGNTIMDYYHELLGRPRMSSSITSDHITALTYDSLADTIIAADEMSYKSIFRFNPRTGLVNHIIPIVNEVVESIGFDHLGNNLYKSNTVHKKVEVYSLTTGEKTEFSYTENPYALLLIPEEGAMFVVFRASDEFHIDRVQMNGLGSRTHVVESGLYGPTVSLAYDADSRRLYWADEGTGRIESCDLLGQQRLLFRTGLQAPVSLAVLDAEIFWTSHRSSRLNWADKRHIVSGSKGLNLQVPHTHPLLLQTIDGPRTGVEHPCRINNGDCTHICLVTNATKHICACPTGYLINTDLKSCRLKATCADDEIRCSASDKCIKKSLKCDGRNDCSDGEDERDCKIATASPANNCRAENEFACSDGSRCVDLAQRCNGYLDCPDHSDEQNCPANNCTSEEFRCRDGRRCVPKVSLCNGENDCDDYSDEENCHADHACKEHFFRCRNGLCIPKNWECDGQVDCSDGSDEYASCKPSECAASMFSCRNGRCIDLLLRCNSVDDCDDNSDEVDCPNQDRYDALICGSGQYRCRNSSLCVGERLKCDGQSDCPAGDDEEDCGRCLAASQFSCANGKCVPLDWVCDKSDDCGDNSDEEHCAERSKGFSWLAPVAGVTSTSSTSSRGNCSEGEYACRTTGHCLALFKLCDGERHCLDGSDEGGQCATACQDRSSCENVCHKTPLGPVCSCREGYSLGPDGHSCRDVDECAQGVCPQLCQNRPGSYSCSCFEGYALRLNRVSCKATGPPVKMITATKDDIRLMSLASQHQSLTILHHEPGVEISGLDFNARDNTLYWSNEVAGMINKMSVDTKKRSTALSQVGRPQVLAVDWITDNVYYFDNGQRPAIKACSVEEDKCARIAAIEAANNKVTALAVEPLKEYLFWAQVSWKIYETPSGQIRRSDLAGGNELVLVHDNVAVVSGLALDHHRSILYWADNSQTNIDSVNLDGSDRRVVLPALLIKPIGLQLFEDALYWKGESTPTLRKRELYGDKSYSVISVGGNNINGLFAIAQISRQPSGENRCRHRGCQHLCVHRDREALCLCSDGRPAELDNATGCAVEIPSSTDDEESRAHQLPRSRARDRQSEIEAAQEQPVLGHRVPSKSDDNDNNRSIATYAGLGVTFVAFLLLGALFFYLRKQKPGFFKGRDLRNNNSHRHLGTSGSLLVPGEHEYANPITEMTNAKDIGETIITEPSVLDEIKSKRQLKRLVVLPYDLEVNEPFPEDVHFVTEFAKKTGDYASLSATDIRVMALTYRYEKERVGVDHLKTEPERKKQIIDSSVRNHNNAPKNVIPSSKSDSDDTKTPNSALEENNESPTNAIIESSENGSENIEEPNSTLEEKNESSDETPQTVVSGDSDSNESSEYEDDSEDTDDDSGWITPSNIKEVTKQMNCTAVKEKAATVACLTMDFAMQNVLMQIGLNVASLDGKVIKHMRTFILRCHACFKTTPNVTKVFCPHCGNKTLKKVAVSIDDEGKQKIHINFRKKLSTKGKRFSLPTMQGGKHACNPILCEDQPVPDQRPTKLGRKINDPLNEDYIAGYSPFVLHDVNSRAAMLGIRGNAGLKHWQRRNPNQPMRNKKK</sequence>
<dbReference type="SUPFAM" id="SSF57424">
    <property type="entry name" value="LDL receptor-like module"/>
    <property type="match status" value="10"/>
</dbReference>
<dbReference type="Gene3D" id="2.10.25.10">
    <property type="entry name" value="Laminin"/>
    <property type="match status" value="3"/>
</dbReference>
<evidence type="ECO:0000313" key="23">
    <source>
        <dbReference type="Proteomes" id="UP000479190"/>
    </source>
</evidence>
<evidence type="ECO:0000256" key="7">
    <source>
        <dbReference type="ARBA" id="ARBA00022723"/>
    </source>
</evidence>
<dbReference type="Pfam" id="PF17146">
    <property type="entry name" value="PIN_6"/>
    <property type="match status" value="1"/>
</dbReference>
<dbReference type="Pfam" id="PF12662">
    <property type="entry name" value="cEGF"/>
    <property type="match status" value="1"/>
</dbReference>
<evidence type="ECO:0000256" key="9">
    <source>
        <dbReference type="ARBA" id="ARBA00022737"/>
    </source>
</evidence>
<feature type="disulfide bond" evidence="16">
    <location>
        <begin position="924"/>
        <end position="939"/>
    </location>
</feature>
<dbReference type="PROSITE" id="PS00010">
    <property type="entry name" value="ASX_HYDROXYL"/>
    <property type="match status" value="2"/>
</dbReference>
<dbReference type="PROSITE" id="PS01187">
    <property type="entry name" value="EGF_CA"/>
    <property type="match status" value="2"/>
</dbReference>
<evidence type="ECO:0000256" key="6">
    <source>
        <dbReference type="ARBA" id="ARBA00022722"/>
    </source>
</evidence>
<dbReference type="PROSITE" id="PS50068">
    <property type="entry name" value="LDLRA_2"/>
    <property type="match status" value="10"/>
</dbReference>
<name>A0A6H5J782_9HYME</name>
<dbReference type="SMART" id="SM00179">
    <property type="entry name" value="EGF_CA"/>
    <property type="match status" value="2"/>
</dbReference>
<dbReference type="InterPro" id="IPR036283">
    <property type="entry name" value="NOB1_Zf-like_sf"/>
</dbReference>
<feature type="repeat" description="LDL-receptor class B" evidence="17">
    <location>
        <begin position="375"/>
        <end position="417"/>
    </location>
</feature>
<feature type="region of interest" description="Disordered" evidence="18">
    <location>
        <begin position="1766"/>
        <end position="1882"/>
    </location>
</feature>
<feature type="chain" id="PRO_5026014792" description="EGF-like domain-containing protein" evidence="20">
    <location>
        <begin position="25"/>
        <end position="2081"/>
    </location>
</feature>
<comment type="caution">
    <text evidence="16">Lacks conserved residue(s) required for the propagation of feature annotation.</text>
</comment>
<dbReference type="FunFam" id="2.120.10.30:FF:000241">
    <property type="entry name" value="Low-density lipoprotein receptor-related protein 6"/>
    <property type="match status" value="1"/>
</dbReference>
<dbReference type="InterPro" id="IPR001881">
    <property type="entry name" value="EGF-like_Ca-bd_dom"/>
</dbReference>
<dbReference type="CDD" id="cd00112">
    <property type="entry name" value="LDLa"/>
    <property type="match status" value="10"/>
</dbReference>
<dbReference type="InterPro" id="IPR000033">
    <property type="entry name" value="LDLR_classB_rpt"/>
</dbReference>
<dbReference type="Gene3D" id="4.10.400.10">
    <property type="entry name" value="Low-density Lipoprotein Receptor"/>
    <property type="match status" value="9"/>
</dbReference>
<dbReference type="SUPFAM" id="SSF63825">
    <property type="entry name" value="YWTD domain"/>
    <property type="match status" value="3"/>
</dbReference>
<dbReference type="InterPro" id="IPR000742">
    <property type="entry name" value="EGF"/>
</dbReference>
<dbReference type="InterPro" id="IPR049883">
    <property type="entry name" value="NOTCH1_EGF-like"/>
</dbReference>
<protein>
    <recommendedName>
        <fullName evidence="21">EGF-like domain-containing protein</fullName>
    </recommendedName>
</protein>
<dbReference type="Gene3D" id="2.120.10.30">
    <property type="entry name" value="TolB, C-terminal domain"/>
    <property type="match status" value="3"/>
</dbReference>
<dbReference type="SMART" id="SM00192">
    <property type="entry name" value="LDLa"/>
    <property type="match status" value="10"/>
</dbReference>
<keyword evidence="6" id="KW-0540">Nuclease</keyword>
<keyword evidence="10" id="KW-0378">Hydrolase</keyword>
<dbReference type="Pfam" id="PF14670">
    <property type="entry name" value="FXa_inhibition"/>
    <property type="match status" value="1"/>
</dbReference>
<dbReference type="FunFam" id="4.10.400.10:FF:000002">
    <property type="entry name" value="Low-density lipoprotein receptor-related protein 1"/>
    <property type="match status" value="1"/>
</dbReference>
<evidence type="ECO:0000256" key="19">
    <source>
        <dbReference type="SAM" id="Phobius"/>
    </source>
</evidence>
<dbReference type="EMBL" id="CADCXV010001560">
    <property type="protein sequence ID" value="CAB0045314.1"/>
    <property type="molecule type" value="Genomic_DNA"/>
</dbReference>
<feature type="disulfide bond" evidence="16">
    <location>
        <begin position="1050"/>
        <end position="1065"/>
    </location>
</feature>
<accession>A0A6H5J782</accession>
<evidence type="ECO:0000256" key="5">
    <source>
        <dbReference type="ARBA" id="ARBA00022692"/>
    </source>
</evidence>
<dbReference type="Pfam" id="PF00058">
    <property type="entry name" value="Ldl_recept_b"/>
    <property type="match status" value="3"/>
</dbReference>
<dbReference type="InterPro" id="IPR011042">
    <property type="entry name" value="6-blade_b-propeller_TolB-like"/>
</dbReference>
<dbReference type="GO" id="GO:0031981">
    <property type="term" value="C:nuclear lumen"/>
    <property type="evidence" value="ECO:0007669"/>
    <property type="project" value="UniProtKB-ARBA"/>
</dbReference>
<gene>
    <name evidence="22" type="ORF">TBRA_LOCUS16843</name>
</gene>
<evidence type="ECO:0000256" key="18">
    <source>
        <dbReference type="SAM" id="MobiDB-lite"/>
    </source>
</evidence>
<keyword evidence="5 19" id="KW-0812">Transmembrane</keyword>
<dbReference type="PROSITE" id="PS01186">
    <property type="entry name" value="EGF_2"/>
    <property type="match status" value="1"/>
</dbReference>
<dbReference type="PANTHER" id="PTHR22722">
    <property type="entry name" value="LOW-DENSITY LIPOPROTEIN RECEPTOR-RELATED PROTEIN 2-RELATED"/>
    <property type="match status" value="1"/>
</dbReference>
<dbReference type="FunFam" id="2.10.25.10:FF:000119">
    <property type="entry name" value="vitamin K-dependent protein S"/>
    <property type="match status" value="1"/>
</dbReference>
<dbReference type="GO" id="GO:0004521">
    <property type="term" value="F:RNA endonuclease activity"/>
    <property type="evidence" value="ECO:0007669"/>
    <property type="project" value="UniProtKB-ARBA"/>
</dbReference>
<dbReference type="CDD" id="cd00054">
    <property type="entry name" value="EGF_CA"/>
    <property type="match status" value="2"/>
</dbReference>
<dbReference type="SUPFAM" id="SSF57196">
    <property type="entry name" value="EGF/Laminin"/>
    <property type="match status" value="3"/>
</dbReference>
<organism evidence="22 23">
    <name type="scientific">Trichogramma brassicae</name>
    <dbReference type="NCBI Taxonomy" id="86971"/>
    <lineage>
        <taxon>Eukaryota</taxon>
        <taxon>Metazoa</taxon>
        <taxon>Ecdysozoa</taxon>
        <taxon>Arthropoda</taxon>
        <taxon>Hexapoda</taxon>
        <taxon>Insecta</taxon>
        <taxon>Pterygota</taxon>
        <taxon>Neoptera</taxon>
        <taxon>Endopterygota</taxon>
        <taxon>Hymenoptera</taxon>
        <taxon>Apocrita</taxon>
        <taxon>Proctotrupomorpha</taxon>
        <taxon>Chalcidoidea</taxon>
        <taxon>Trichogrammatidae</taxon>
        <taxon>Trichogramma</taxon>
    </lineage>
</organism>
<feature type="disulfide bond" evidence="16">
    <location>
        <begin position="1004"/>
        <end position="1019"/>
    </location>
</feature>
<comment type="subcellular location">
    <subcellularLocation>
        <location evidence="1">Membrane</location>
        <topology evidence="1">Single-pass membrane protein</topology>
    </subcellularLocation>
</comment>
<dbReference type="SUPFAM" id="SSF144206">
    <property type="entry name" value="NOB1 zinc finger-like"/>
    <property type="match status" value="1"/>
</dbReference>
<evidence type="ECO:0000256" key="13">
    <source>
        <dbReference type="ARBA" id="ARBA00023157"/>
    </source>
</evidence>
<feature type="domain" description="EGF-like" evidence="21">
    <location>
        <begin position="183"/>
        <end position="198"/>
    </location>
</feature>
<feature type="signal peptide" evidence="20">
    <location>
        <begin position="1"/>
        <end position="24"/>
    </location>
</feature>
<keyword evidence="15" id="KW-0325">Glycoprotein</keyword>
<dbReference type="GO" id="GO:0016324">
    <property type="term" value="C:apical plasma membrane"/>
    <property type="evidence" value="ECO:0007669"/>
    <property type="project" value="TreeGrafter"/>
</dbReference>
<proteinExistence type="inferred from homology"/>
<feature type="disulfide bond" evidence="16">
    <location>
        <begin position="1088"/>
        <end position="1103"/>
    </location>
</feature>
<feature type="disulfide bond" evidence="16">
    <location>
        <begin position="945"/>
        <end position="957"/>
    </location>
</feature>
<evidence type="ECO:0000256" key="11">
    <source>
        <dbReference type="ARBA" id="ARBA00022989"/>
    </source>
</evidence>
<dbReference type="PROSITE" id="PS51120">
    <property type="entry name" value="LDLRB"/>
    <property type="match status" value="5"/>
</dbReference>
<dbReference type="PROSITE" id="PS51257">
    <property type="entry name" value="PROKAR_LIPOPROTEIN"/>
    <property type="match status" value="1"/>
</dbReference>
<dbReference type="Pfam" id="PF08772">
    <property type="entry name" value="Zn_ribbon_NOB1"/>
    <property type="match status" value="1"/>
</dbReference>
<keyword evidence="23" id="KW-1185">Reference proteome</keyword>
<keyword evidence="9" id="KW-0677">Repeat</keyword>
<evidence type="ECO:0000256" key="17">
    <source>
        <dbReference type="PROSITE-ProRule" id="PRU00461"/>
    </source>
</evidence>
<feature type="disulfide bond" evidence="16">
    <location>
        <begin position="992"/>
        <end position="1010"/>
    </location>
</feature>
<dbReference type="CDD" id="cd09876">
    <property type="entry name" value="PIN_Nob1-like"/>
    <property type="match status" value="1"/>
</dbReference>
<dbReference type="InterPro" id="IPR023415">
    <property type="entry name" value="LDLR_class-A_CS"/>
</dbReference>
<dbReference type="SMART" id="SM00181">
    <property type="entry name" value="EGF"/>
    <property type="match status" value="8"/>
</dbReference>
<dbReference type="GO" id="GO:0006364">
    <property type="term" value="P:rRNA processing"/>
    <property type="evidence" value="ECO:0007669"/>
    <property type="project" value="UniProtKB-ARBA"/>
</dbReference>
<evidence type="ECO:0000313" key="22">
    <source>
        <dbReference type="EMBL" id="CAB0045314.1"/>
    </source>
</evidence>
<dbReference type="Proteomes" id="UP000479190">
    <property type="component" value="Unassembled WGS sequence"/>
</dbReference>
<feature type="disulfide bond" evidence="16">
    <location>
        <begin position="91"/>
        <end position="109"/>
    </location>
</feature>
<dbReference type="GO" id="GO:0042562">
    <property type="term" value="F:hormone binding"/>
    <property type="evidence" value="ECO:0007669"/>
    <property type="project" value="TreeGrafter"/>
</dbReference>
<dbReference type="Gene3D" id="4.10.1220.10">
    <property type="entry name" value="EGF-type module"/>
    <property type="match status" value="1"/>
</dbReference>
<dbReference type="InterPro" id="IPR018097">
    <property type="entry name" value="EGF_Ca-bd_CS"/>
</dbReference>
<feature type="transmembrane region" description="Helical" evidence="19">
    <location>
        <begin position="1615"/>
        <end position="1638"/>
    </location>
</feature>
<dbReference type="PROSITE" id="PS01209">
    <property type="entry name" value="LDLRA_1"/>
    <property type="match status" value="7"/>
</dbReference>
<keyword evidence="12 19" id="KW-0472">Membrane</keyword>
<feature type="disulfide bond" evidence="16">
    <location>
        <begin position="952"/>
        <end position="970"/>
    </location>
</feature>
<feature type="repeat" description="LDL-receptor class B" evidence="17">
    <location>
        <begin position="243"/>
        <end position="287"/>
    </location>
</feature>
<evidence type="ECO:0000256" key="4">
    <source>
        <dbReference type="ARBA" id="ARBA00022583"/>
    </source>
</evidence>
<dbReference type="InterPro" id="IPR036055">
    <property type="entry name" value="LDL_receptor-like_sf"/>
</dbReference>
<dbReference type="InterPro" id="IPR002172">
    <property type="entry name" value="LDrepeatLR_classA_rpt"/>
</dbReference>
<feature type="compositionally biased region" description="Low complexity" evidence="18">
    <location>
        <begin position="1819"/>
        <end position="1837"/>
    </location>
</feature>
<evidence type="ECO:0000256" key="15">
    <source>
        <dbReference type="ARBA" id="ARBA00023180"/>
    </source>
</evidence>
<evidence type="ECO:0000256" key="8">
    <source>
        <dbReference type="ARBA" id="ARBA00022729"/>
    </source>
</evidence>